<evidence type="ECO:0000256" key="7">
    <source>
        <dbReference type="ARBA" id="ARBA00023237"/>
    </source>
</evidence>
<dbReference type="AlphaFoldDB" id="A0A4Q1SCZ8"/>
<feature type="signal peptide" evidence="9">
    <location>
        <begin position="1"/>
        <end position="17"/>
    </location>
</feature>
<dbReference type="GO" id="GO:0009279">
    <property type="term" value="C:cell outer membrane"/>
    <property type="evidence" value="ECO:0007669"/>
    <property type="project" value="UniProtKB-SubCell"/>
</dbReference>
<keyword evidence="2" id="KW-0813">Transport</keyword>
<dbReference type="InterPro" id="IPR036942">
    <property type="entry name" value="Beta-barrel_TonB_sf"/>
</dbReference>
<evidence type="ECO:0000313" key="11">
    <source>
        <dbReference type="EMBL" id="RXS94935.1"/>
    </source>
</evidence>
<keyword evidence="3" id="KW-1134">Transmembrane beta strand</keyword>
<evidence type="ECO:0000256" key="9">
    <source>
        <dbReference type="SAM" id="SignalP"/>
    </source>
</evidence>
<dbReference type="Pfam" id="PF07715">
    <property type="entry name" value="Plug"/>
    <property type="match status" value="1"/>
</dbReference>
<dbReference type="InterPro" id="IPR039426">
    <property type="entry name" value="TonB-dep_rcpt-like"/>
</dbReference>
<proteinExistence type="predicted"/>
<evidence type="ECO:0000313" key="12">
    <source>
        <dbReference type="Proteomes" id="UP000290253"/>
    </source>
</evidence>
<evidence type="ECO:0000256" key="1">
    <source>
        <dbReference type="ARBA" id="ARBA00004571"/>
    </source>
</evidence>
<evidence type="ECO:0000256" key="6">
    <source>
        <dbReference type="ARBA" id="ARBA00023136"/>
    </source>
</evidence>
<protein>
    <recommendedName>
        <fullName evidence="10">TonB-dependent receptor plug domain-containing protein</fullName>
    </recommendedName>
</protein>
<keyword evidence="4" id="KW-0812">Transmembrane</keyword>
<comment type="caution">
    <text evidence="11">The sequence shown here is derived from an EMBL/GenBank/DDBJ whole genome shotgun (WGS) entry which is preliminary data.</text>
</comment>
<feature type="region of interest" description="Disordered" evidence="8">
    <location>
        <begin position="24"/>
        <end position="47"/>
    </location>
</feature>
<evidence type="ECO:0000256" key="4">
    <source>
        <dbReference type="ARBA" id="ARBA00022692"/>
    </source>
</evidence>
<organism evidence="11 12">
    <name type="scientific">Silvibacterium dinghuense</name>
    <dbReference type="NCBI Taxonomy" id="1560006"/>
    <lineage>
        <taxon>Bacteria</taxon>
        <taxon>Pseudomonadati</taxon>
        <taxon>Acidobacteriota</taxon>
        <taxon>Terriglobia</taxon>
        <taxon>Terriglobales</taxon>
        <taxon>Acidobacteriaceae</taxon>
        <taxon>Silvibacterium</taxon>
    </lineage>
</organism>
<feature type="domain" description="TonB-dependent receptor plug" evidence="10">
    <location>
        <begin position="90"/>
        <end position="184"/>
    </location>
</feature>
<gene>
    <name evidence="11" type="ORF">ESZ00_09865</name>
</gene>
<accession>A0A4Q1SCZ8</accession>
<dbReference type="Gene3D" id="2.170.130.10">
    <property type="entry name" value="TonB-dependent receptor, plug domain"/>
    <property type="match status" value="1"/>
</dbReference>
<evidence type="ECO:0000259" key="10">
    <source>
        <dbReference type="Pfam" id="PF07715"/>
    </source>
</evidence>
<keyword evidence="12" id="KW-1185">Reference proteome</keyword>
<keyword evidence="6" id="KW-0472">Membrane</keyword>
<sequence length="746" mass="82945">MRAYCIVLLFLLLPCYAPRLKCQNAGSQVSDPDTHTDVSDTSTRRHPETLASAAPLPQAVQPVRFQSSVVVSGYEDSSAKPGGATTQYHATSKEIESSAGTYGDLSRYLQLFPGVVFNSDESDDVLVRGGNPIENLYLLDGIEVPNINHIATDATTGGLVSMIDSSAISNVEFLTGGYDASYEDRLSSVISIHSRELSGRQPYDAVDAGFIGAGFISERPFLDNGSILVTAHRSLLNLFTNNIGLSGVPIYTNALSRAEWNPTANDSLSIDSLTGIDSIRITPDRDDPFETNTIDTQYSGWRLTNGIRWRHMYSRDGFGVWTLSNSEQRLNIDQQDQLFDDTLSPGANRDDNPLVPVYSESTHDGMTNLRYDGYQRLASDLAFAFGASGHLYRIAYSVQQPYGEQSPLSTDPTRSDATSFFPHFWTAETGYYGQVTKTFRRWSLDAGGRFQQFSFGDHLTFTPRVGLSYQASERLAFHAGGAEYQQLPPFLELTSYSQNRALKPIKASHFTAGARWNPVRGMGVNLELYQKEYTAYPVSTEYPSLSLANMVDTLGQEFIWIPLVSMGKGYAQGIELSTEMRWADRLELQANAAMALDKFAGLDGIYRRGNFDYPFVLNLAGQTAISKRYAASWRYEYTAGRPYTPFAEAASVQQNRPVYDLNRMNALRGPFYSRLDFKASRMFLFGSRRLSLYGGLENAMDRNNFLGIAWTPRRGDVGLCQKSITYCISDQDQMGIFPDLGAMFVF</sequence>
<name>A0A4Q1SCZ8_9BACT</name>
<dbReference type="InterPro" id="IPR012910">
    <property type="entry name" value="Plug_dom"/>
</dbReference>
<keyword evidence="5 9" id="KW-0732">Signal</keyword>
<dbReference type="InterPro" id="IPR037066">
    <property type="entry name" value="Plug_dom_sf"/>
</dbReference>
<dbReference type="SUPFAM" id="SSF56935">
    <property type="entry name" value="Porins"/>
    <property type="match status" value="1"/>
</dbReference>
<dbReference type="GO" id="GO:0015344">
    <property type="term" value="F:siderophore uptake transmembrane transporter activity"/>
    <property type="evidence" value="ECO:0007669"/>
    <property type="project" value="TreeGrafter"/>
</dbReference>
<dbReference type="EMBL" id="SDMK01000002">
    <property type="protein sequence ID" value="RXS94935.1"/>
    <property type="molecule type" value="Genomic_DNA"/>
</dbReference>
<dbReference type="OrthoDB" id="607931at2"/>
<feature type="chain" id="PRO_5020490045" description="TonB-dependent receptor plug domain-containing protein" evidence="9">
    <location>
        <begin position="18"/>
        <end position="746"/>
    </location>
</feature>
<feature type="compositionally biased region" description="Basic and acidic residues" evidence="8">
    <location>
        <begin position="32"/>
        <end position="47"/>
    </location>
</feature>
<keyword evidence="7" id="KW-0998">Cell outer membrane</keyword>
<evidence type="ECO:0000256" key="5">
    <source>
        <dbReference type="ARBA" id="ARBA00022729"/>
    </source>
</evidence>
<dbReference type="Gene3D" id="2.40.170.20">
    <property type="entry name" value="TonB-dependent receptor, beta-barrel domain"/>
    <property type="match status" value="1"/>
</dbReference>
<dbReference type="Proteomes" id="UP000290253">
    <property type="component" value="Unassembled WGS sequence"/>
</dbReference>
<evidence type="ECO:0000256" key="3">
    <source>
        <dbReference type="ARBA" id="ARBA00022452"/>
    </source>
</evidence>
<evidence type="ECO:0000256" key="8">
    <source>
        <dbReference type="SAM" id="MobiDB-lite"/>
    </source>
</evidence>
<dbReference type="GO" id="GO:0044718">
    <property type="term" value="P:siderophore transmembrane transport"/>
    <property type="evidence" value="ECO:0007669"/>
    <property type="project" value="TreeGrafter"/>
</dbReference>
<comment type="subcellular location">
    <subcellularLocation>
        <location evidence="1">Cell outer membrane</location>
        <topology evidence="1">Multi-pass membrane protein</topology>
    </subcellularLocation>
</comment>
<evidence type="ECO:0000256" key="2">
    <source>
        <dbReference type="ARBA" id="ARBA00022448"/>
    </source>
</evidence>
<dbReference type="PANTHER" id="PTHR30069">
    <property type="entry name" value="TONB-DEPENDENT OUTER MEMBRANE RECEPTOR"/>
    <property type="match status" value="1"/>
</dbReference>
<reference evidence="11 12" key="1">
    <citation type="journal article" date="2016" name="Int. J. Syst. Evol. Microbiol.">
        <title>Acidipila dinghuensis sp. nov., an acidobacterium isolated from forest soil.</title>
        <authorList>
            <person name="Jiang Y.W."/>
            <person name="Wang J."/>
            <person name="Chen M.H."/>
            <person name="Lv Y.Y."/>
            <person name="Qiu L.H."/>
        </authorList>
    </citation>
    <scope>NUCLEOTIDE SEQUENCE [LARGE SCALE GENOMIC DNA]</scope>
    <source>
        <strain evidence="11 12">DHOF10</strain>
    </source>
</reference>
<dbReference type="PANTHER" id="PTHR30069:SF29">
    <property type="entry name" value="HEMOGLOBIN AND HEMOGLOBIN-HAPTOGLOBIN-BINDING PROTEIN 1-RELATED"/>
    <property type="match status" value="1"/>
</dbReference>